<comment type="caution">
    <text evidence="3">The sequence shown here is derived from an EMBL/GenBank/DDBJ whole genome shotgun (WGS) entry which is preliminary data.</text>
</comment>
<protein>
    <recommendedName>
        <fullName evidence="2">Acyltransferase 3 domain-containing protein</fullName>
    </recommendedName>
</protein>
<keyword evidence="1" id="KW-0812">Transmembrane</keyword>
<feature type="non-terminal residue" evidence="3">
    <location>
        <position position="458"/>
    </location>
</feature>
<dbReference type="InterPro" id="IPR052728">
    <property type="entry name" value="O2_lipid_transport_reg"/>
</dbReference>
<feature type="transmembrane region" description="Helical" evidence="1">
    <location>
        <begin position="139"/>
        <end position="163"/>
    </location>
</feature>
<feature type="transmembrane region" description="Helical" evidence="1">
    <location>
        <begin position="238"/>
        <end position="258"/>
    </location>
</feature>
<name>A0ABQ9FVT1_TEGGR</name>
<evidence type="ECO:0000256" key="1">
    <source>
        <dbReference type="SAM" id="Phobius"/>
    </source>
</evidence>
<organism evidence="3 4">
    <name type="scientific">Tegillarca granosa</name>
    <name type="common">Malaysian cockle</name>
    <name type="synonym">Anadara granosa</name>
    <dbReference type="NCBI Taxonomy" id="220873"/>
    <lineage>
        <taxon>Eukaryota</taxon>
        <taxon>Metazoa</taxon>
        <taxon>Spiralia</taxon>
        <taxon>Lophotrochozoa</taxon>
        <taxon>Mollusca</taxon>
        <taxon>Bivalvia</taxon>
        <taxon>Autobranchia</taxon>
        <taxon>Pteriomorphia</taxon>
        <taxon>Arcoida</taxon>
        <taxon>Arcoidea</taxon>
        <taxon>Arcidae</taxon>
        <taxon>Tegillarca</taxon>
    </lineage>
</organism>
<feature type="transmembrane region" description="Helical" evidence="1">
    <location>
        <begin position="395"/>
        <end position="413"/>
    </location>
</feature>
<dbReference type="PANTHER" id="PTHR11161">
    <property type="entry name" value="O-ACYLTRANSFERASE"/>
    <property type="match status" value="1"/>
</dbReference>
<feature type="domain" description="Acyltransferase 3" evidence="2">
    <location>
        <begin position="95"/>
        <end position="444"/>
    </location>
</feature>
<dbReference type="Pfam" id="PF01757">
    <property type="entry name" value="Acyl_transf_3"/>
    <property type="match status" value="1"/>
</dbReference>
<dbReference type="Proteomes" id="UP001217089">
    <property type="component" value="Unassembled WGS sequence"/>
</dbReference>
<feature type="transmembrane region" description="Helical" evidence="1">
    <location>
        <begin position="359"/>
        <end position="383"/>
    </location>
</feature>
<reference evidence="3 4" key="1">
    <citation type="submission" date="2022-12" db="EMBL/GenBank/DDBJ databases">
        <title>Chromosome-level genome of Tegillarca granosa.</title>
        <authorList>
            <person name="Kim J."/>
        </authorList>
    </citation>
    <scope>NUCLEOTIDE SEQUENCE [LARGE SCALE GENOMIC DNA]</scope>
    <source>
        <strain evidence="3">Teg-2019</strain>
        <tissue evidence="3">Adductor muscle</tissue>
    </source>
</reference>
<accession>A0ABQ9FVT1</accession>
<dbReference type="InterPro" id="IPR002656">
    <property type="entry name" value="Acyl_transf_3_dom"/>
</dbReference>
<feature type="transmembrane region" description="Helical" evidence="1">
    <location>
        <begin position="425"/>
        <end position="447"/>
    </location>
</feature>
<feature type="transmembrane region" description="Helical" evidence="1">
    <location>
        <begin position="183"/>
        <end position="204"/>
    </location>
</feature>
<gene>
    <name evidence="3" type="ORF">KUTeg_001172</name>
</gene>
<feature type="transmembrane region" description="Helical" evidence="1">
    <location>
        <begin position="100"/>
        <end position="119"/>
    </location>
</feature>
<feature type="transmembrane region" description="Helical" evidence="1">
    <location>
        <begin position="315"/>
        <end position="336"/>
    </location>
</feature>
<evidence type="ECO:0000259" key="2">
    <source>
        <dbReference type="Pfam" id="PF01757"/>
    </source>
</evidence>
<proteinExistence type="predicted"/>
<dbReference type="EMBL" id="JARBDR010000107">
    <property type="protein sequence ID" value="KAJ8321314.1"/>
    <property type="molecule type" value="Genomic_DNA"/>
</dbReference>
<sequence length="458" mass="51903">MFIAVISIATLYDIIIIQLPKQKLLLEDSDLNGDTGAYTDHRINQEEYKPLLGDNTTLRKTENAPGVVGELLLSFSVYTNGKKLLSTKQASGSLKAVNGIRFLSMSWVILGHTYVFGIYNVANIASFFPEVMNRWTYQAIVNALVSVDSFFTLSGLLMSYLILKEMKKNNGKINWLMFYFHRFWRLTPPYMLVLMVYVPLFPYMSNGPVWPQNGVEKDFCAQSWWTNLLYINNFLSEILGVIVCLVMLLIVFLSAGIISSVNNMPASMFGAQVDQEAYFVDYYIKPYCRMGPYIVGILTGYILYKTNCRYRMNKLINFACWIIAAVVACAILYGLYNPVGGDHILSRDVSALYNATHRAVWGACLCWVIFACATGNGGFVNTILSWSAFVPLSRLTYCAYLLHPILMYLYYLSLRQPLYFTDMTVVWLFLGFLVASYGVSFVVSLAFESPMMALEKIN</sequence>
<evidence type="ECO:0000313" key="4">
    <source>
        <dbReference type="Proteomes" id="UP001217089"/>
    </source>
</evidence>
<keyword evidence="1" id="KW-1133">Transmembrane helix</keyword>
<dbReference type="PANTHER" id="PTHR11161:SF0">
    <property type="entry name" value="O-ACYLTRANSFERASE LIKE PROTEIN"/>
    <property type="match status" value="1"/>
</dbReference>
<keyword evidence="4" id="KW-1185">Reference proteome</keyword>
<evidence type="ECO:0000313" key="3">
    <source>
        <dbReference type="EMBL" id="KAJ8321314.1"/>
    </source>
</evidence>
<keyword evidence="1" id="KW-0472">Membrane</keyword>